<evidence type="ECO:0000256" key="1">
    <source>
        <dbReference type="ARBA" id="ARBA00005791"/>
    </source>
</evidence>
<dbReference type="InterPro" id="IPR036249">
    <property type="entry name" value="Thioredoxin-like_sf"/>
</dbReference>
<evidence type="ECO:0000313" key="7">
    <source>
        <dbReference type="EMBL" id="CAA9239367.1"/>
    </source>
</evidence>
<dbReference type="Pfam" id="PF13462">
    <property type="entry name" value="Thioredoxin_4"/>
    <property type="match status" value="1"/>
</dbReference>
<dbReference type="EMBL" id="CADCTR010000424">
    <property type="protein sequence ID" value="CAA9239367.1"/>
    <property type="molecule type" value="Genomic_DNA"/>
</dbReference>
<organism evidence="7">
    <name type="scientific">uncultured Chloroflexia bacterium</name>
    <dbReference type="NCBI Taxonomy" id="1672391"/>
    <lineage>
        <taxon>Bacteria</taxon>
        <taxon>Bacillati</taxon>
        <taxon>Chloroflexota</taxon>
        <taxon>Chloroflexia</taxon>
        <taxon>environmental samples</taxon>
    </lineage>
</organism>
<evidence type="ECO:0000256" key="2">
    <source>
        <dbReference type="ARBA" id="ARBA00022729"/>
    </source>
</evidence>
<dbReference type="PANTHER" id="PTHR13887">
    <property type="entry name" value="GLUTATHIONE S-TRANSFERASE KAPPA"/>
    <property type="match status" value="1"/>
</dbReference>
<comment type="similarity">
    <text evidence="1">Belongs to the thioredoxin family. DsbA subfamily.</text>
</comment>
<evidence type="ECO:0000256" key="3">
    <source>
        <dbReference type="ARBA" id="ARBA00023002"/>
    </source>
</evidence>
<name>A0A6J4I0X3_9CHLR</name>
<evidence type="ECO:0000256" key="5">
    <source>
        <dbReference type="ARBA" id="ARBA00023284"/>
    </source>
</evidence>
<gene>
    <name evidence="7" type="ORF">AVDCRST_MAG93-1254</name>
</gene>
<dbReference type="InterPro" id="IPR012336">
    <property type="entry name" value="Thioredoxin-like_fold"/>
</dbReference>
<dbReference type="GO" id="GO:0016491">
    <property type="term" value="F:oxidoreductase activity"/>
    <property type="evidence" value="ECO:0007669"/>
    <property type="project" value="UniProtKB-KW"/>
</dbReference>
<accession>A0A6J4I0X3</accession>
<keyword evidence="2" id="KW-0732">Signal</keyword>
<dbReference type="AlphaFoldDB" id="A0A6J4I0X3"/>
<sequence>MNTRTHRGRIVQPKRSPLRMFYTLLALVAVLGVAVLALVFAQRPATPVVPPTNAVSPSDVPTGTTADGFAFKGSPDAPVQVVAYADFQCPACAAASEQIEPTIEYTYIRTGKVQLIFHDFPLQQHQNAVPAALAARCALRQNAFWPMHDRLFSTQDQWALSSDPRSVFSGYATDLGLNTQSFNACVAAPATTTAIQAAFAAGVERGINATPTYLVDGTPVDAQNLQGAIEAALQAKGS</sequence>
<evidence type="ECO:0000259" key="6">
    <source>
        <dbReference type="Pfam" id="PF13462"/>
    </source>
</evidence>
<keyword evidence="4" id="KW-1015">Disulfide bond</keyword>
<dbReference type="SUPFAM" id="SSF52833">
    <property type="entry name" value="Thioredoxin-like"/>
    <property type="match status" value="1"/>
</dbReference>
<dbReference type="Gene3D" id="3.40.30.10">
    <property type="entry name" value="Glutaredoxin"/>
    <property type="match status" value="1"/>
</dbReference>
<keyword evidence="5" id="KW-0676">Redox-active center</keyword>
<dbReference type="PANTHER" id="PTHR13887:SF14">
    <property type="entry name" value="DISULFIDE BOND FORMATION PROTEIN D"/>
    <property type="match status" value="1"/>
</dbReference>
<feature type="domain" description="Thioredoxin-like fold" evidence="6">
    <location>
        <begin position="72"/>
        <end position="233"/>
    </location>
</feature>
<evidence type="ECO:0000256" key="4">
    <source>
        <dbReference type="ARBA" id="ARBA00023157"/>
    </source>
</evidence>
<proteinExistence type="inferred from homology"/>
<protein>
    <recommendedName>
        <fullName evidence="6">Thioredoxin-like fold domain-containing protein</fullName>
    </recommendedName>
</protein>
<keyword evidence="3" id="KW-0560">Oxidoreductase</keyword>
<reference evidence="7" key="1">
    <citation type="submission" date="2020-02" db="EMBL/GenBank/DDBJ databases">
        <authorList>
            <person name="Meier V. D."/>
        </authorList>
    </citation>
    <scope>NUCLEOTIDE SEQUENCE</scope>
    <source>
        <strain evidence="7">AVDCRST_MAG93</strain>
    </source>
</reference>